<reference evidence="4 5" key="1">
    <citation type="submission" date="2019-06" db="EMBL/GenBank/DDBJ databases">
        <title>Whole genome shotgun sequence of Vibrio inusitatus NBRC 102082.</title>
        <authorList>
            <person name="Hosoyama A."/>
            <person name="Uohara A."/>
            <person name="Ohji S."/>
            <person name="Ichikawa N."/>
        </authorList>
    </citation>
    <scope>NUCLEOTIDE SEQUENCE [LARGE SCALE GENOMIC DNA]</scope>
    <source>
        <strain evidence="4 5">NBRC 102082</strain>
    </source>
</reference>
<dbReference type="InterPro" id="IPR011250">
    <property type="entry name" value="OMP/PagP_B-barrel"/>
</dbReference>
<dbReference type="Gene3D" id="2.40.160.20">
    <property type="match status" value="1"/>
</dbReference>
<feature type="domain" description="Outer membrane protein beta-barrel" evidence="3">
    <location>
        <begin position="12"/>
        <end position="219"/>
    </location>
</feature>
<comment type="caution">
    <text evidence="4">The sequence shown here is derived from an EMBL/GenBank/DDBJ whole genome shotgun (WGS) entry which is preliminary data.</text>
</comment>
<keyword evidence="1 2" id="KW-0732">Signal</keyword>
<protein>
    <submittedName>
        <fullName evidence="4">Membrane protein</fullName>
    </submittedName>
</protein>
<dbReference type="Proteomes" id="UP000318717">
    <property type="component" value="Unassembled WGS sequence"/>
</dbReference>
<feature type="signal peptide" evidence="2">
    <location>
        <begin position="1"/>
        <end position="21"/>
    </location>
</feature>
<dbReference type="InterPro" id="IPR027385">
    <property type="entry name" value="Beta-barrel_OMP"/>
</dbReference>
<organism evidence="4 5">
    <name type="scientific">Vibrio inusitatus NBRC 102082</name>
    <dbReference type="NCBI Taxonomy" id="1219070"/>
    <lineage>
        <taxon>Bacteria</taxon>
        <taxon>Pseudomonadati</taxon>
        <taxon>Pseudomonadota</taxon>
        <taxon>Gammaproteobacteria</taxon>
        <taxon>Vibrionales</taxon>
        <taxon>Vibrionaceae</taxon>
        <taxon>Vibrio</taxon>
    </lineage>
</organism>
<name>A0A4Y3HYI2_9VIBR</name>
<proteinExistence type="predicted"/>
<evidence type="ECO:0000256" key="1">
    <source>
        <dbReference type="ARBA" id="ARBA00022729"/>
    </source>
</evidence>
<evidence type="ECO:0000256" key="2">
    <source>
        <dbReference type="SAM" id="SignalP"/>
    </source>
</evidence>
<gene>
    <name evidence="4" type="ORF">VIN01S_25740</name>
</gene>
<feature type="chain" id="PRO_5021407361" evidence="2">
    <location>
        <begin position="22"/>
        <end position="219"/>
    </location>
</feature>
<evidence type="ECO:0000313" key="5">
    <source>
        <dbReference type="Proteomes" id="UP000318717"/>
    </source>
</evidence>
<accession>A0A4Y3HYI2</accession>
<evidence type="ECO:0000313" key="4">
    <source>
        <dbReference type="EMBL" id="GEA51770.1"/>
    </source>
</evidence>
<dbReference type="EMBL" id="BJLF01000012">
    <property type="protein sequence ID" value="GEA51770.1"/>
    <property type="molecule type" value="Genomic_DNA"/>
</dbReference>
<dbReference type="OrthoDB" id="6214129at2"/>
<dbReference type="Pfam" id="PF13505">
    <property type="entry name" value="OMP_b-brl"/>
    <property type="match status" value="1"/>
</dbReference>
<evidence type="ECO:0000259" key="3">
    <source>
        <dbReference type="Pfam" id="PF13505"/>
    </source>
</evidence>
<dbReference type="SUPFAM" id="SSF56925">
    <property type="entry name" value="OMPA-like"/>
    <property type="match status" value="1"/>
</dbReference>
<dbReference type="RefSeq" id="WP_141346240.1">
    <property type="nucleotide sequence ID" value="NZ_BJLF01000012.1"/>
</dbReference>
<dbReference type="AlphaFoldDB" id="A0A4Y3HYI2"/>
<keyword evidence="5" id="KW-1185">Reference proteome</keyword>
<sequence length="219" mass="23317">MKLNTTLILIGAIVVSGSSFASEANSTSGWYVGGGVGKPNFDDGGFISYLGKEYSSNIHTSLDAKGTAFSIYGGYIFNRIIGIETSYNDYGSADINISGAAPFVGQNMSHDFKAFSPRSLSVSANLGYTFDNGLRPFVKLGVSALDLQQSADVAILDSDSGPAGHYGIGLDYSPITAFQGLTLRVAYEGDITEIENVTIHKTESTWNMSMLYGGISYKF</sequence>